<dbReference type="EMBL" id="CAAALY010086667">
    <property type="protein sequence ID" value="VEL27351.1"/>
    <property type="molecule type" value="Genomic_DNA"/>
</dbReference>
<proteinExistence type="predicted"/>
<protein>
    <submittedName>
        <fullName evidence="1">Uncharacterized protein</fullName>
    </submittedName>
</protein>
<dbReference type="Proteomes" id="UP000784294">
    <property type="component" value="Unassembled WGS sequence"/>
</dbReference>
<evidence type="ECO:0000313" key="1">
    <source>
        <dbReference type="EMBL" id="VEL27351.1"/>
    </source>
</evidence>
<keyword evidence="2" id="KW-1185">Reference proteome</keyword>
<dbReference type="AlphaFoldDB" id="A0A3S5AMC2"/>
<gene>
    <name evidence="1" type="ORF">PXEA_LOCUS20791</name>
</gene>
<reference evidence="1" key="1">
    <citation type="submission" date="2018-11" db="EMBL/GenBank/DDBJ databases">
        <authorList>
            <consortium name="Pathogen Informatics"/>
        </authorList>
    </citation>
    <scope>NUCLEOTIDE SEQUENCE</scope>
</reference>
<comment type="caution">
    <text evidence="1">The sequence shown here is derived from an EMBL/GenBank/DDBJ whole genome shotgun (WGS) entry which is preliminary data.</text>
</comment>
<accession>A0A3S5AMC2</accession>
<organism evidence="1 2">
    <name type="scientific">Protopolystoma xenopodis</name>
    <dbReference type="NCBI Taxonomy" id="117903"/>
    <lineage>
        <taxon>Eukaryota</taxon>
        <taxon>Metazoa</taxon>
        <taxon>Spiralia</taxon>
        <taxon>Lophotrochozoa</taxon>
        <taxon>Platyhelminthes</taxon>
        <taxon>Monogenea</taxon>
        <taxon>Polyopisthocotylea</taxon>
        <taxon>Polystomatidea</taxon>
        <taxon>Polystomatidae</taxon>
        <taxon>Protopolystoma</taxon>
    </lineage>
</organism>
<name>A0A3S5AMC2_9PLAT</name>
<evidence type="ECO:0000313" key="2">
    <source>
        <dbReference type="Proteomes" id="UP000784294"/>
    </source>
</evidence>
<sequence>MFVPFRLPPSLFCCSAPPHPPFLCFCEHCMCTADLLELPCRLSEWSSRRMATPPEMPASVDGWICTESGW</sequence>